<evidence type="ECO:0000256" key="1">
    <source>
        <dbReference type="ARBA" id="ARBA00004429"/>
    </source>
</evidence>
<comment type="subcellular location">
    <subcellularLocation>
        <location evidence="1">Cell inner membrane</location>
        <topology evidence="1">Multi-pass membrane protein</topology>
    </subcellularLocation>
    <subcellularLocation>
        <location evidence="9">Cell membrane</location>
        <topology evidence="9">Multi-pass membrane protein</topology>
    </subcellularLocation>
</comment>
<keyword evidence="8 10" id="KW-0472">Membrane</keyword>
<dbReference type="AlphaFoldDB" id="A0A1I0W928"/>
<feature type="transmembrane region" description="Helical" evidence="10">
    <location>
        <begin position="384"/>
        <end position="408"/>
    </location>
</feature>
<dbReference type="PANTHER" id="PTHR30012:SF0">
    <property type="entry name" value="TYPE II SECRETION SYSTEM PROTEIN F-RELATED"/>
    <property type="match status" value="1"/>
</dbReference>
<evidence type="ECO:0000256" key="2">
    <source>
        <dbReference type="ARBA" id="ARBA00005745"/>
    </source>
</evidence>
<organism evidence="12 13">
    <name type="scientific">Cellulomonas marina</name>
    <dbReference type="NCBI Taxonomy" id="988821"/>
    <lineage>
        <taxon>Bacteria</taxon>
        <taxon>Bacillati</taxon>
        <taxon>Actinomycetota</taxon>
        <taxon>Actinomycetes</taxon>
        <taxon>Micrococcales</taxon>
        <taxon>Cellulomonadaceae</taxon>
        <taxon>Cellulomonas</taxon>
    </lineage>
</organism>
<dbReference type="FunFam" id="1.20.81.30:FF:000001">
    <property type="entry name" value="Type II secretion system protein F"/>
    <property type="match status" value="2"/>
</dbReference>
<dbReference type="GO" id="GO:0005886">
    <property type="term" value="C:plasma membrane"/>
    <property type="evidence" value="ECO:0007669"/>
    <property type="project" value="UniProtKB-SubCell"/>
</dbReference>
<keyword evidence="5" id="KW-0997">Cell inner membrane</keyword>
<evidence type="ECO:0000313" key="13">
    <source>
        <dbReference type="Proteomes" id="UP000199012"/>
    </source>
</evidence>
<dbReference type="STRING" id="988821.SAMN05421867_102246"/>
<evidence type="ECO:0000256" key="6">
    <source>
        <dbReference type="ARBA" id="ARBA00022692"/>
    </source>
</evidence>
<feature type="transmembrane region" description="Helical" evidence="10">
    <location>
        <begin position="180"/>
        <end position="207"/>
    </location>
</feature>
<comment type="similarity">
    <text evidence="2 9">Belongs to the GSP F family.</text>
</comment>
<dbReference type="Pfam" id="PF00482">
    <property type="entry name" value="T2SSF"/>
    <property type="match status" value="2"/>
</dbReference>
<dbReference type="GO" id="GO:0009306">
    <property type="term" value="P:protein secretion"/>
    <property type="evidence" value="ECO:0007669"/>
    <property type="project" value="InterPro"/>
</dbReference>
<evidence type="ECO:0000313" key="12">
    <source>
        <dbReference type="EMBL" id="SFA84523.1"/>
    </source>
</evidence>
<dbReference type="InterPro" id="IPR001992">
    <property type="entry name" value="T2SS_GspF/T4SS_PilC_CS"/>
</dbReference>
<feature type="transmembrane region" description="Helical" evidence="10">
    <location>
        <begin position="227"/>
        <end position="246"/>
    </location>
</feature>
<keyword evidence="13" id="KW-1185">Reference proteome</keyword>
<keyword evidence="7 10" id="KW-1133">Transmembrane helix</keyword>
<evidence type="ECO:0000259" key="11">
    <source>
        <dbReference type="Pfam" id="PF00482"/>
    </source>
</evidence>
<dbReference type="InterPro" id="IPR003004">
    <property type="entry name" value="GspF/PilC"/>
</dbReference>
<dbReference type="Gene3D" id="1.20.81.30">
    <property type="entry name" value="Type II secretion system (T2SS), domain F"/>
    <property type="match status" value="2"/>
</dbReference>
<keyword evidence="6 9" id="KW-0812">Transmembrane</keyword>
<reference evidence="13" key="1">
    <citation type="submission" date="2016-10" db="EMBL/GenBank/DDBJ databases">
        <authorList>
            <person name="Varghese N."/>
            <person name="Submissions S."/>
        </authorList>
    </citation>
    <scope>NUCLEOTIDE SEQUENCE [LARGE SCALE GENOMIC DNA]</scope>
    <source>
        <strain evidence="13">CGMCC 4.6945</strain>
    </source>
</reference>
<protein>
    <submittedName>
        <fullName evidence="12">Type IV pilus assembly protein PilC</fullName>
    </submittedName>
</protein>
<feature type="domain" description="Type II secretion system protein GspF" evidence="11">
    <location>
        <begin position="281"/>
        <end position="403"/>
    </location>
</feature>
<dbReference type="PRINTS" id="PR00812">
    <property type="entry name" value="BCTERIALGSPF"/>
</dbReference>
<evidence type="ECO:0000256" key="7">
    <source>
        <dbReference type="ARBA" id="ARBA00022989"/>
    </source>
</evidence>
<evidence type="ECO:0000256" key="3">
    <source>
        <dbReference type="ARBA" id="ARBA00022448"/>
    </source>
</evidence>
<feature type="domain" description="Type II secretion system protein GspF" evidence="11">
    <location>
        <begin position="79"/>
        <end position="201"/>
    </location>
</feature>
<evidence type="ECO:0000256" key="4">
    <source>
        <dbReference type="ARBA" id="ARBA00022475"/>
    </source>
</evidence>
<dbReference type="EMBL" id="FOKA01000002">
    <property type="protein sequence ID" value="SFA84523.1"/>
    <property type="molecule type" value="Genomic_DNA"/>
</dbReference>
<dbReference type="InterPro" id="IPR018076">
    <property type="entry name" value="T2SS_GspF_dom"/>
</dbReference>
<name>A0A1I0W928_9CELL</name>
<gene>
    <name evidence="12" type="ORF">SAMN05421867_102246</name>
</gene>
<evidence type="ECO:0000256" key="8">
    <source>
        <dbReference type="ARBA" id="ARBA00023136"/>
    </source>
</evidence>
<dbReference type="Proteomes" id="UP000199012">
    <property type="component" value="Unassembled WGS sequence"/>
</dbReference>
<proteinExistence type="inferred from homology"/>
<dbReference type="InterPro" id="IPR042094">
    <property type="entry name" value="T2SS_GspF_sf"/>
</dbReference>
<evidence type="ECO:0000256" key="5">
    <source>
        <dbReference type="ARBA" id="ARBA00022519"/>
    </source>
</evidence>
<dbReference type="RefSeq" id="WP_090030885.1">
    <property type="nucleotide sequence ID" value="NZ_BONM01000012.1"/>
</dbReference>
<dbReference type="PANTHER" id="PTHR30012">
    <property type="entry name" value="GENERAL SECRETION PATHWAY PROTEIN"/>
    <property type="match status" value="1"/>
</dbReference>
<dbReference type="OrthoDB" id="9805682at2"/>
<keyword evidence="3 9" id="KW-0813">Transport</keyword>
<evidence type="ECO:0000256" key="10">
    <source>
        <dbReference type="SAM" id="Phobius"/>
    </source>
</evidence>
<sequence length="412" mass="43525">MAAPAGGTRTFAYTVRDARGKLVKGRVDAPNQVVVATRLREMGLAAVSVEEVRTGGLHAELHLPGLGDRIRLKDVAVLSRQLATMISAGLSLLRALSILAEQTESRPLAKVVAQVRADVEAGVALSTALGRRPAVFPPLMVNMVRAGEVGGFLDRSLQSVAATFERDLTLRAKVRSAMTYPAVVLAIAVLAVVGMLLFIVPVFAGIFSSLGGELPVVTQALVGLSGVVKVGAAPGAVVAGLGAAWYHRHRHDRAVRDRVEPLVLRVPVFGLLTRKIAIARFCRNLGVMLASGVPLLQALEIVGETSGNVVVERAARAVQDSVRSGRTLAGPLSQHRVFPPMVVQMIAVGEDTGALDTMLEKVADFYDAEVETTTEQLTSLIEPIMIVVMGGLIGGMIVALYMPIFGVFDLVG</sequence>
<accession>A0A1I0W928</accession>
<keyword evidence="4" id="KW-1003">Cell membrane</keyword>
<evidence type="ECO:0000256" key="9">
    <source>
        <dbReference type="RuleBase" id="RU003923"/>
    </source>
</evidence>
<dbReference type="PROSITE" id="PS00874">
    <property type="entry name" value="T2SP_F"/>
    <property type="match status" value="1"/>
</dbReference>